<reference evidence="2" key="3">
    <citation type="submission" date="2025-09" db="UniProtKB">
        <authorList>
            <consortium name="Ensembl"/>
        </authorList>
    </citation>
    <scope>IDENTIFICATION</scope>
    <source>
        <strain evidence="2">broiler</strain>
    </source>
</reference>
<feature type="compositionally biased region" description="Low complexity" evidence="1">
    <location>
        <begin position="107"/>
        <end position="118"/>
    </location>
</feature>
<proteinExistence type="predicted"/>
<feature type="compositionally biased region" description="Polar residues" evidence="1">
    <location>
        <begin position="93"/>
        <end position="106"/>
    </location>
</feature>
<name>A0A8V0YE71_CHICK</name>
<reference evidence="2" key="2">
    <citation type="submission" date="2025-08" db="UniProtKB">
        <authorList>
            <consortium name="Ensembl"/>
        </authorList>
    </citation>
    <scope>IDENTIFICATION</scope>
    <source>
        <strain evidence="2">broiler</strain>
    </source>
</reference>
<organism evidence="2 3">
    <name type="scientific">Gallus gallus</name>
    <name type="common">Chicken</name>
    <dbReference type="NCBI Taxonomy" id="9031"/>
    <lineage>
        <taxon>Eukaryota</taxon>
        <taxon>Metazoa</taxon>
        <taxon>Chordata</taxon>
        <taxon>Craniata</taxon>
        <taxon>Vertebrata</taxon>
        <taxon>Euteleostomi</taxon>
        <taxon>Archelosauria</taxon>
        <taxon>Archosauria</taxon>
        <taxon>Dinosauria</taxon>
        <taxon>Saurischia</taxon>
        <taxon>Theropoda</taxon>
        <taxon>Coelurosauria</taxon>
        <taxon>Aves</taxon>
        <taxon>Neognathae</taxon>
        <taxon>Galloanserae</taxon>
        <taxon>Galliformes</taxon>
        <taxon>Phasianidae</taxon>
        <taxon>Phasianinae</taxon>
        <taxon>Gallus</taxon>
    </lineage>
</organism>
<dbReference type="Ensembl" id="ENSGALT00010029031.1">
    <property type="protein sequence ID" value="ENSGALP00010016790.1"/>
    <property type="gene ID" value="ENSGALG00010012110.1"/>
</dbReference>
<evidence type="ECO:0000256" key="1">
    <source>
        <dbReference type="SAM" id="MobiDB-lite"/>
    </source>
</evidence>
<protein>
    <submittedName>
        <fullName evidence="2">FCH and mu domain containing endocytic adaptor 2</fullName>
    </submittedName>
</protein>
<dbReference type="AlphaFoldDB" id="A0A8V0YE71"/>
<reference evidence="2" key="1">
    <citation type="submission" date="2020-11" db="EMBL/GenBank/DDBJ databases">
        <title>Gallus gallus (Chicken) genome, bGalGal1, GRCg7b, maternal haplotype autosomes + Z &amp; W.</title>
        <authorList>
            <person name="Warren W."/>
            <person name="Formenti G."/>
            <person name="Fedrigo O."/>
            <person name="Haase B."/>
            <person name="Mountcastle J."/>
            <person name="Balacco J."/>
            <person name="Tracey A."/>
            <person name="Schneider V."/>
            <person name="Okimoto R."/>
            <person name="Cheng H."/>
            <person name="Hawken R."/>
            <person name="Howe K."/>
            <person name="Jarvis E.D."/>
        </authorList>
    </citation>
    <scope>NUCLEOTIDE SEQUENCE [LARGE SCALE GENOMIC DNA]</scope>
    <source>
        <strain evidence="2">Broiler</strain>
    </source>
</reference>
<sequence>MKKEKDTESVECPDADSVNIPDVDDEGYSIKPEATQDIKENHFYSSSDSDSEDDEPRRFHIEIKPVQPNNSSQYTMPSLDELKVSIGNIALSPATSRHSPAQINRNSSSEELTKSKLSAPTNEKGNSDLLAWDPLFSSSLESSSSASLASSSSSARPTTPLTVGTIVPPPRPASRTKLSTGKLSGINEIPRPFSPPLTSNSSPPPAAPLARAESISSISSSASLSAANTPTVGVSRGPSPVSLGNQDTLPVAVALTESVNAYFKGADPTKLVK</sequence>
<feature type="compositionally biased region" description="Polar residues" evidence="1">
    <location>
        <begin position="67"/>
        <end position="76"/>
    </location>
</feature>
<dbReference type="Proteomes" id="UP000000539">
    <property type="component" value="Chromosome Z"/>
</dbReference>
<keyword evidence="3" id="KW-1185">Reference proteome</keyword>
<feature type="region of interest" description="Disordered" evidence="1">
    <location>
        <begin position="143"/>
        <end position="246"/>
    </location>
</feature>
<feature type="compositionally biased region" description="Low complexity" evidence="1">
    <location>
        <begin position="208"/>
        <end position="227"/>
    </location>
</feature>
<accession>A0A8V0YE71</accession>
<feature type="region of interest" description="Disordered" evidence="1">
    <location>
        <begin position="92"/>
        <end position="130"/>
    </location>
</feature>
<evidence type="ECO:0000313" key="3">
    <source>
        <dbReference type="Proteomes" id="UP000000539"/>
    </source>
</evidence>
<feature type="region of interest" description="Disordered" evidence="1">
    <location>
        <begin position="1"/>
        <end position="78"/>
    </location>
</feature>
<feature type="compositionally biased region" description="Low complexity" evidence="1">
    <location>
        <begin position="143"/>
        <end position="155"/>
    </location>
</feature>
<evidence type="ECO:0000313" key="2">
    <source>
        <dbReference type="Ensembl" id="ENSGALP00010016790.1"/>
    </source>
</evidence>
<dbReference type="GeneTree" id="ENSGT00940000157105"/>